<dbReference type="PANTHER" id="PTHR47964:SF1">
    <property type="entry name" value="ATP-DEPENDENT DNA HELICASE HOMOLOG RECG, CHLOROPLASTIC"/>
    <property type="match status" value="1"/>
</dbReference>
<dbReference type="Pfam" id="PF17191">
    <property type="entry name" value="RecG_wedge"/>
    <property type="match status" value="1"/>
</dbReference>
<evidence type="ECO:0000256" key="15">
    <source>
        <dbReference type="RuleBase" id="RU363016"/>
    </source>
</evidence>
<keyword evidence="7 15" id="KW-0067">ATP-binding</keyword>
<reference evidence="18 19" key="1">
    <citation type="journal article" date="2017" name="Genome Announc.">
        <title>Complete Genome Sequences of Two Acetylene-Fermenting Pelobacter acetylenicus Strains.</title>
        <authorList>
            <person name="Sutton J.M."/>
            <person name="Baesman S.M."/>
            <person name="Fierst J.L."/>
            <person name="Poret-Peterson A.T."/>
            <person name="Oremland R.S."/>
            <person name="Dunlap D.S."/>
            <person name="Akob D.M."/>
        </authorList>
    </citation>
    <scope>NUCLEOTIDE SEQUENCE [LARGE SCALE GENOMIC DNA]</scope>
    <source>
        <strain evidence="18 19">SFB93</strain>
    </source>
</reference>
<evidence type="ECO:0000256" key="9">
    <source>
        <dbReference type="ARBA" id="ARBA00023172"/>
    </source>
</evidence>
<evidence type="ECO:0000256" key="4">
    <source>
        <dbReference type="ARBA" id="ARBA00022763"/>
    </source>
</evidence>
<dbReference type="InterPro" id="IPR014001">
    <property type="entry name" value="Helicase_ATP-bd"/>
</dbReference>
<evidence type="ECO:0000256" key="2">
    <source>
        <dbReference type="ARBA" id="ARBA00017846"/>
    </source>
</evidence>
<dbReference type="PANTHER" id="PTHR47964">
    <property type="entry name" value="ATP-DEPENDENT DNA HELICASE HOMOLOG RECG, CHLOROPLASTIC"/>
    <property type="match status" value="1"/>
</dbReference>
<dbReference type="STRING" id="1842532.A7E78_03015"/>
<dbReference type="InterPro" id="IPR004609">
    <property type="entry name" value="ATP-dep_DNA_helicase_RecG"/>
</dbReference>
<evidence type="ECO:0000313" key="19">
    <source>
        <dbReference type="Proteomes" id="UP000182517"/>
    </source>
</evidence>
<dbReference type="SMART" id="SM00487">
    <property type="entry name" value="DEXDc"/>
    <property type="match status" value="1"/>
</dbReference>
<dbReference type="OrthoDB" id="9804325at2"/>
<dbReference type="InterPro" id="IPR033454">
    <property type="entry name" value="RecG_wedge"/>
</dbReference>
<dbReference type="InterPro" id="IPR001650">
    <property type="entry name" value="Helicase_C-like"/>
</dbReference>
<dbReference type="CDD" id="cd17992">
    <property type="entry name" value="DEXHc_RecG"/>
    <property type="match status" value="1"/>
</dbReference>
<dbReference type="Proteomes" id="UP000182517">
    <property type="component" value="Chromosome"/>
</dbReference>
<evidence type="ECO:0000256" key="13">
    <source>
        <dbReference type="ARBA" id="ARBA00034808"/>
    </source>
</evidence>
<evidence type="ECO:0000256" key="6">
    <source>
        <dbReference type="ARBA" id="ARBA00022806"/>
    </source>
</evidence>
<dbReference type="EC" id="5.6.2.4" evidence="13 15"/>
<dbReference type="GO" id="GO:0003677">
    <property type="term" value="F:DNA binding"/>
    <property type="evidence" value="ECO:0007669"/>
    <property type="project" value="UniProtKB-KW"/>
</dbReference>
<dbReference type="GO" id="GO:0043138">
    <property type="term" value="F:3'-5' DNA helicase activity"/>
    <property type="evidence" value="ECO:0007669"/>
    <property type="project" value="UniProtKB-EC"/>
</dbReference>
<dbReference type="InterPro" id="IPR012340">
    <property type="entry name" value="NA-bd_OB-fold"/>
</dbReference>
<dbReference type="Pfam" id="PF00271">
    <property type="entry name" value="Helicase_C"/>
    <property type="match status" value="1"/>
</dbReference>
<keyword evidence="4 15" id="KW-0227">DNA damage</keyword>
<dbReference type="PROSITE" id="PS51194">
    <property type="entry name" value="HELICASE_CTER"/>
    <property type="match status" value="1"/>
</dbReference>
<dbReference type="NCBIfam" id="NF008168">
    <property type="entry name" value="PRK10917.2-2"/>
    <property type="match status" value="1"/>
</dbReference>
<keyword evidence="5 15" id="KW-0378">Hydrolase</keyword>
<dbReference type="NCBIfam" id="NF008165">
    <property type="entry name" value="PRK10917.1-3"/>
    <property type="match status" value="1"/>
</dbReference>
<comment type="catalytic activity">
    <reaction evidence="14 15">
        <text>ATP + H2O = ADP + phosphate + H(+)</text>
        <dbReference type="Rhea" id="RHEA:13065"/>
        <dbReference type="ChEBI" id="CHEBI:15377"/>
        <dbReference type="ChEBI" id="CHEBI:15378"/>
        <dbReference type="ChEBI" id="CHEBI:30616"/>
        <dbReference type="ChEBI" id="CHEBI:43474"/>
        <dbReference type="ChEBI" id="CHEBI:456216"/>
        <dbReference type="EC" id="5.6.2.4"/>
    </reaction>
</comment>
<evidence type="ECO:0000256" key="12">
    <source>
        <dbReference type="ARBA" id="ARBA00034617"/>
    </source>
</evidence>
<dbReference type="GO" id="GO:0006281">
    <property type="term" value="P:DNA repair"/>
    <property type="evidence" value="ECO:0007669"/>
    <property type="project" value="UniProtKB-UniRule"/>
</dbReference>
<evidence type="ECO:0000256" key="11">
    <source>
        <dbReference type="ARBA" id="ARBA00023235"/>
    </source>
</evidence>
<keyword evidence="19" id="KW-1185">Reference proteome</keyword>
<sequence>MSASRNEPLNSNPLATPLSNLRGVGPRIAEKLGKLGLSDVESVLYSLPLRYEDRRQIRKISQLHDHGIQVFSGKILAVGESQTARRRKKLYEVVVSDGTGQVSLKWFHYRKPFMQQRFIVGRHAVFIGEPKRFGAVREVHHPDVEFLAPNQSTSELTVTDPLSYGCYLPVYHLTEGLHQKTARKIWREAVERYAPLAFSPLPDEIRQRQGLLPLAKALQEAHWPSSETSFDELEGGTDLARRSLVFDEFFFLELGLALRRQGIELEKGFAFTVAHKYTAPLAKMLPYRLTEAQRRVLNEIKRDMMVERPMNRLLQGDVGSGKTIVALMSALIAIENNTQVALVAPTEILAEQHYLQFHPWLDKLGLRVVYLSGSTSVKDKKAILHQIAVGEVHMVVGTHAVLQQGVEFHKLGLGIIDEQHRFGVKQRAALRKKGKHPDLLVMTATPIPRSLALTVYGDLALSIIDELPPGRTPVKTLCLTDQFRQKAYKHIQSKIAKGEQAYIVYPLVEETEKSDLLAATEGFECLQKDIFPDFKLGLLHGRLRPEEKEQLMREFKSGEIQLLVSTTVIEVGIDVPNASVMMIEHAERFGLAQLHQLRGRVGRGAAESHCLLMRSERCSEVGRKRLAVMVESNDGFRIAEADLEIRGPGEVLGTKQSGMPDFRVANLLKDGRVLEEARQEAFQLVEGHKFLDNPRYDDLRLELKKRWGGRLELASLG</sequence>
<evidence type="ECO:0000259" key="16">
    <source>
        <dbReference type="PROSITE" id="PS51192"/>
    </source>
</evidence>
<protein>
    <recommendedName>
        <fullName evidence="2 15">ATP-dependent DNA helicase RecG</fullName>
        <ecNumber evidence="13 15">5.6.2.4</ecNumber>
    </recommendedName>
</protein>
<dbReference type="SUPFAM" id="SSF52540">
    <property type="entry name" value="P-loop containing nucleoside triphosphate hydrolases"/>
    <property type="match status" value="2"/>
</dbReference>
<dbReference type="EMBL" id="CP015519">
    <property type="protein sequence ID" value="APG26898.1"/>
    <property type="molecule type" value="Genomic_DNA"/>
</dbReference>
<dbReference type="InterPro" id="IPR045562">
    <property type="entry name" value="RecG_dom3_C"/>
</dbReference>
<keyword evidence="3 15" id="KW-0547">Nucleotide-binding</keyword>
<keyword evidence="9 15" id="KW-0233">DNA recombination</keyword>
<feature type="domain" description="Helicase C-terminal" evidence="17">
    <location>
        <begin position="482"/>
        <end position="644"/>
    </location>
</feature>
<dbReference type="RefSeq" id="WP_072282859.1">
    <property type="nucleotide sequence ID" value="NZ_CP015519.1"/>
</dbReference>
<evidence type="ECO:0000313" key="18">
    <source>
        <dbReference type="EMBL" id="APG26898.1"/>
    </source>
</evidence>
<gene>
    <name evidence="18" type="ORF">A7E78_03015</name>
</gene>
<evidence type="ECO:0000256" key="8">
    <source>
        <dbReference type="ARBA" id="ARBA00023125"/>
    </source>
</evidence>
<keyword evidence="8" id="KW-0238">DNA-binding</keyword>
<keyword evidence="10 15" id="KW-0234">DNA repair</keyword>
<comment type="similarity">
    <text evidence="1 15">Belongs to the helicase family. RecG subfamily.</text>
</comment>
<dbReference type="InterPro" id="IPR047112">
    <property type="entry name" value="RecG/Mfd"/>
</dbReference>
<dbReference type="KEGG" id="pef:A7E78_03015"/>
<evidence type="ECO:0000256" key="3">
    <source>
        <dbReference type="ARBA" id="ARBA00022741"/>
    </source>
</evidence>
<dbReference type="PROSITE" id="PS51192">
    <property type="entry name" value="HELICASE_ATP_BIND_1"/>
    <property type="match status" value="1"/>
</dbReference>
<evidence type="ECO:0000256" key="10">
    <source>
        <dbReference type="ARBA" id="ARBA00023204"/>
    </source>
</evidence>
<dbReference type="Pfam" id="PF19833">
    <property type="entry name" value="RecG_dom3_C"/>
    <property type="match status" value="1"/>
</dbReference>
<evidence type="ECO:0000259" key="17">
    <source>
        <dbReference type="PROSITE" id="PS51194"/>
    </source>
</evidence>
<evidence type="ECO:0000256" key="7">
    <source>
        <dbReference type="ARBA" id="ARBA00022840"/>
    </source>
</evidence>
<dbReference type="Pfam" id="PF00270">
    <property type="entry name" value="DEAD"/>
    <property type="match status" value="1"/>
</dbReference>
<dbReference type="GO" id="GO:0006310">
    <property type="term" value="P:DNA recombination"/>
    <property type="evidence" value="ECO:0007669"/>
    <property type="project" value="UniProtKB-UniRule"/>
</dbReference>
<evidence type="ECO:0000256" key="14">
    <source>
        <dbReference type="ARBA" id="ARBA00048988"/>
    </source>
</evidence>
<dbReference type="GO" id="GO:0016887">
    <property type="term" value="F:ATP hydrolysis activity"/>
    <property type="evidence" value="ECO:0007669"/>
    <property type="project" value="RHEA"/>
</dbReference>
<dbReference type="GO" id="GO:0005524">
    <property type="term" value="F:ATP binding"/>
    <property type="evidence" value="ECO:0007669"/>
    <property type="project" value="UniProtKB-KW"/>
</dbReference>
<keyword evidence="6 15" id="KW-0347">Helicase</keyword>
<dbReference type="InterPro" id="IPR027417">
    <property type="entry name" value="P-loop_NTPase"/>
</dbReference>
<dbReference type="NCBIfam" id="TIGR00643">
    <property type="entry name" value="recG"/>
    <property type="match status" value="1"/>
</dbReference>
<accession>A0A1L3GMJ4</accession>
<dbReference type="SUPFAM" id="SSF50249">
    <property type="entry name" value="Nucleic acid-binding proteins"/>
    <property type="match status" value="1"/>
</dbReference>
<evidence type="ECO:0000256" key="1">
    <source>
        <dbReference type="ARBA" id="ARBA00007504"/>
    </source>
</evidence>
<keyword evidence="11" id="KW-0413">Isomerase</keyword>
<feature type="domain" description="Helicase ATP-binding" evidence="16">
    <location>
        <begin position="303"/>
        <end position="464"/>
    </location>
</feature>
<dbReference type="AlphaFoldDB" id="A0A1L3GMJ4"/>
<organism evidence="18 19">
    <name type="scientific">Syntrophotalea acetylenivorans</name>
    <dbReference type="NCBI Taxonomy" id="1842532"/>
    <lineage>
        <taxon>Bacteria</taxon>
        <taxon>Pseudomonadati</taxon>
        <taxon>Thermodesulfobacteriota</taxon>
        <taxon>Desulfuromonadia</taxon>
        <taxon>Desulfuromonadales</taxon>
        <taxon>Syntrophotaleaceae</taxon>
        <taxon>Syntrophotalea</taxon>
    </lineage>
</organism>
<comment type="function">
    <text evidence="15">Plays a critical role in recombination and DNA repair. Helps process Holliday junction intermediates to mature products by catalyzing branch migration. Has replication fork regression activity, unwinds stalled or blocked replication forks to make a HJ that can be resolved. Has a DNA unwinding activity characteristic of a DNA helicase with 3'-5' polarity.</text>
</comment>
<dbReference type="Gene3D" id="3.40.50.300">
    <property type="entry name" value="P-loop containing nucleotide triphosphate hydrolases"/>
    <property type="match status" value="2"/>
</dbReference>
<dbReference type="Gene3D" id="2.40.50.140">
    <property type="entry name" value="Nucleic acid-binding proteins"/>
    <property type="match status" value="1"/>
</dbReference>
<evidence type="ECO:0000256" key="5">
    <source>
        <dbReference type="ARBA" id="ARBA00022801"/>
    </source>
</evidence>
<comment type="catalytic activity">
    <reaction evidence="12 15">
        <text>Couples ATP hydrolysis with the unwinding of duplex DNA by translocating in the 3'-5' direction.</text>
        <dbReference type="EC" id="5.6.2.4"/>
    </reaction>
</comment>
<proteinExistence type="inferred from homology"/>
<dbReference type="InterPro" id="IPR011545">
    <property type="entry name" value="DEAD/DEAH_box_helicase_dom"/>
</dbReference>
<dbReference type="CDD" id="cd04488">
    <property type="entry name" value="RecG_wedge_OBF"/>
    <property type="match status" value="1"/>
</dbReference>
<dbReference type="SMART" id="SM00490">
    <property type="entry name" value="HELICc"/>
    <property type="match status" value="1"/>
</dbReference>
<name>A0A1L3GMJ4_9BACT</name>